<evidence type="ECO:0000313" key="3">
    <source>
        <dbReference type="Proteomes" id="UP000233551"/>
    </source>
</evidence>
<sequence length="112" mass="12019">MGLSRNSAQLPEAGRANRGGLKSGFLTRLCCILSKTLAVASSSHIILRATMPAIAVTFHDDNAHAINGHNCRRLGLGSGERHRPRRNWADSAIPDSAQIRLKPRPNSGEAQA</sequence>
<feature type="region of interest" description="Disordered" evidence="1">
    <location>
        <begin position="69"/>
        <end position="112"/>
    </location>
</feature>
<dbReference type="Proteomes" id="UP000233551">
    <property type="component" value="Unassembled WGS sequence"/>
</dbReference>
<evidence type="ECO:0000313" key="2">
    <source>
        <dbReference type="EMBL" id="PKI51025.1"/>
    </source>
</evidence>
<name>A0A2I0J477_PUNGR</name>
<reference evidence="2 3" key="1">
    <citation type="submission" date="2017-11" db="EMBL/GenBank/DDBJ databases">
        <title>De-novo sequencing of pomegranate (Punica granatum L.) genome.</title>
        <authorList>
            <person name="Akparov Z."/>
            <person name="Amiraslanov A."/>
            <person name="Hajiyeva S."/>
            <person name="Abbasov M."/>
            <person name="Kaur K."/>
            <person name="Hamwieh A."/>
            <person name="Solovyev V."/>
            <person name="Salamov A."/>
            <person name="Braich B."/>
            <person name="Kosarev P."/>
            <person name="Mahmoud A."/>
            <person name="Hajiyev E."/>
            <person name="Babayeva S."/>
            <person name="Izzatullayeva V."/>
            <person name="Mammadov A."/>
            <person name="Mammadov A."/>
            <person name="Sharifova S."/>
            <person name="Ojaghi J."/>
            <person name="Eynullazada K."/>
            <person name="Bayramov B."/>
            <person name="Abdulazimova A."/>
            <person name="Shahmuradov I."/>
        </authorList>
    </citation>
    <scope>NUCLEOTIDE SEQUENCE [LARGE SCALE GENOMIC DNA]</scope>
    <source>
        <strain evidence="3">cv. AG2017</strain>
        <tissue evidence="2">Leaf</tissue>
    </source>
</reference>
<keyword evidence="3" id="KW-1185">Reference proteome</keyword>
<dbReference type="EMBL" id="PGOL01002057">
    <property type="protein sequence ID" value="PKI51025.1"/>
    <property type="molecule type" value="Genomic_DNA"/>
</dbReference>
<gene>
    <name evidence="2" type="ORF">CRG98_028574</name>
</gene>
<proteinExistence type="predicted"/>
<dbReference type="AlphaFoldDB" id="A0A2I0J477"/>
<protein>
    <submittedName>
        <fullName evidence="2">Uncharacterized protein</fullName>
    </submittedName>
</protein>
<comment type="caution">
    <text evidence="2">The sequence shown here is derived from an EMBL/GenBank/DDBJ whole genome shotgun (WGS) entry which is preliminary data.</text>
</comment>
<accession>A0A2I0J477</accession>
<evidence type="ECO:0000256" key="1">
    <source>
        <dbReference type="SAM" id="MobiDB-lite"/>
    </source>
</evidence>
<organism evidence="2 3">
    <name type="scientific">Punica granatum</name>
    <name type="common">Pomegranate</name>
    <dbReference type="NCBI Taxonomy" id="22663"/>
    <lineage>
        <taxon>Eukaryota</taxon>
        <taxon>Viridiplantae</taxon>
        <taxon>Streptophyta</taxon>
        <taxon>Embryophyta</taxon>
        <taxon>Tracheophyta</taxon>
        <taxon>Spermatophyta</taxon>
        <taxon>Magnoliopsida</taxon>
        <taxon>eudicotyledons</taxon>
        <taxon>Gunneridae</taxon>
        <taxon>Pentapetalae</taxon>
        <taxon>rosids</taxon>
        <taxon>malvids</taxon>
        <taxon>Myrtales</taxon>
        <taxon>Lythraceae</taxon>
        <taxon>Punica</taxon>
    </lineage>
</organism>
<feature type="region of interest" description="Disordered" evidence="1">
    <location>
        <begin position="1"/>
        <end position="21"/>
    </location>
</feature>